<evidence type="ECO:0000256" key="1">
    <source>
        <dbReference type="SAM" id="MobiDB-lite"/>
    </source>
</evidence>
<evidence type="ECO:0000313" key="2">
    <source>
        <dbReference type="EMBL" id="QNP46707.1"/>
    </source>
</evidence>
<feature type="region of interest" description="Disordered" evidence="1">
    <location>
        <begin position="305"/>
        <end position="335"/>
    </location>
</feature>
<evidence type="ECO:0008006" key="4">
    <source>
        <dbReference type="Google" id="ProtNLM"/>
    </source>
</evidence>
<proteinExistence type="predicted"/>
<keyword evidence="3" id="KW-1185">Reference proteome</keyword>
<dbReference type="EMBL" id="CP060782">
    <property type="protein sequence ID" value="QNP46707.1"/>
    <property type="molecule type" value="Genomic_DNA"/>
</dbReference>
<dbReference type="RefSeq" id="WP_187709660.1">
    <property type="nucleotide sequence ID" value="NZ_CP060782.1"/>
</dbReference>
<name>A0ABX6TCJ4_9SPHN</name>
<evidence type="ECO:0000313" key="3">
    <source>
        <dbReference type="Proteomes" id="UP000516105"/>
    </source>
</evidence>
<dbReference type="SUPFAM" id="SSF48452">
    <property type="entry name" value="TPR-like"/>
    <property type="match status" value="1"/>
</dbReference>
<dbReference type="Proteomes" id="UP000516105">
    <property type="component" value="Chromosome"/>
</dbReference>
<dbReference type="InterPro" id="IPR011990">
    <property type="entry name" value="TPR-like_helical_dom_sf"/>
</dbReference>
<organism evidence="2 3">
    <name type="scientific">Sphingomonas sediminicola</name>
    <dbReference type="NCBI Taxonomy" id="386874"/>
    <lineage>
        <taxon>Bacteria</taxon>
        <taxon>Pseudomonadati</taxon>
        <taxon>Pseudomonadota</taxon>
        <taxon>Alphaproteobacteria</taxon>
        <taxon>Sphingomonadales</taxon>
        <taxon>Sphingomonadaceae</taxon>
        <taxon>Sphingomonas</taxon>
    </lineage>
</organism>
<accession>A0ABX6TCJ4</accession>
<reference evidence="2 3" key="1">
    <citation type="submission" date="2020-08" db="EMBL/GenBank/DDBJ databases">
        <title>Genome sequence of Sphingomonas sediminicola KACC 15039T.</title>
        <authorList>
            <person name="Hyun D.-W."/>
            <person name="Bae J.-W."/>
        </authorList>
    </citation>
    <scope>NUCLEOTIDE SEQUENCE [LARGE SCALE GENOMIC DNA]</scope>
    <source>
        <strain evidence="2 3">KACC 15039</strain>
    </source>
</reference>
<sequence>MEARAAAIEGNHLRSAELLAQLVDASSANADITREAVSQAISAGDMKLALRLVRGLPATSTPIEAQMLQAADALRSDDPARAISLLQSGSAAGDLAFVAPFLRAWAAADAKDQARALTALDAVSSRNLLSALVPEHRALILLKFGRTAEAQPFVDQAIKVSGGREARLRLALSDAYLRAGDKARASAIVQGMSTELGKAGDKVLQGRPGGIRIDNGRRAFSELLVVLAAELNRLRNEKMPVALAQVARYAAPDNSAASVMLGLMLGSRDRVDEAVIALRTVPDSDPLSPQARDAEVRTLLGAKRQGKRFRLRSEPSPEGMPGLPTTLALATSSRT</sequence>
<gene>
    <name evidence="2" type="ORF">H9L14_06445</name>
</gene>
<dbReference type="Gene3D" id="1.25.40.10">
    <property type="entry name" value="Tetratricopeptide repeat domain"/>
    <property type="match status" value="1"/>
</dbReference>
<protein>
    <recommendedName>
        <fullName evidence="4">Tetratricopeptide repeat protein</fullName>
    </recommendedName>
</protein>